<name>A0AAD5DJR5_9CHLO</name>
<evidence type="ECO:0000256" key="1">
    <source>
        <dbReference type="SAM" id="SignalP"/>
    </source>
</evidence>
<proteinExistence type="predicted"/>
<keyword evidence="3" id="KW-1185">Reference proteome</keyword>
<evidence type="ECO:0000313" key="2">
    <source>
        <dbReference type="EMBL" id="KAI7837436.1"/>
    </source>
</evidence>
<feature type="chain" id="PRO_5042098094" evidence="1">
    <location>
        <begin position="27"/>
        <end position="598"/>
    </location>
</feature>
<accession>A0AAD5DJR5</accession>
<dbReference type="EMBL" id="JADXDR010000153">
    <property type="protein sequence ID" value="KAI7837436.1"/>
    <property type="molecule type" value="Genomic_DNA"/>
</dbReference>
<dbReference type="Proteomes" id="UP001205105">
    <property type="component" value="Unassembled WGS sequence"/>
</dbReference>
<evidence type="ECO:0000313" key="3">
    <source>
        <dbReference type="Proteomes" id="UP001205105"/>
    </source>
</evidence>
<organism evidence="2 3">
    <name type="scientific">Chlorella ohadii</name>
    <dbReference type="NCBI Taxonomy" id="2649997"/>
    <lineage>
        <taxon>Eukaryota</taxon>
        <taxon>Viridiplantae</taxon>
        <taxon>Chlorophyta</taxon>
        <taxon>core chlorophytes</taxon>
        <taxon>Trebouxiophyceae</taxon>
        <taxon>Chlorellales</taxon>
        <taxon>Chlorellaceae</taxon>
        <taxon>Chlorella clade</taxon>
        <taxon>Chlorella</taxon>
    </lineage>
</organism>
<sequence>MMRGTLILAALVLAAVTRFLARAVRGATTVVPSSIKWSTAASGRVVISFPAADFASKAAGAYSFAAAAVNANGEGPYCSPAVAWTLGRPAAPKITAGAVACEYVRLTYTLPAGSIVGQTGFELLVTLGSGSIKVEPYKTEIFASIRYLYFPAAAFPAAALSLKLAIKSSLGVGAYSSAFALTRTACQTTITQLQAKVTQQQTDLGRCSTACKALPELGSFVTKEVSPFYYRVFYQLYAVQIIPPSDSNPNLEEILLGNFNEAASTRTVHKFTNGDSCNGTPRQATVTPKCLSVAFNAATNTIDLTIQPSTSTPPITQFTAKAVRGGTAVTLSVNRWSTSASGRVVISFPAADFASKPTGTYSFSAAAVNSNGAGQYCSPGVAWTLGRPGAPKITEGSLTCEYVLLTYTLPTEAIVGQTGYELLITRGSTSSKVEPYRTSISGGKRLLYFPAAAFPAAALSLKLAIRGALGLGAYSSAFALSRTTCQQTITQLQTKVTQRDQTISQQQTELGSCSNACKATPDVETLASKVVGKLNYKVYYKLAALALDTTVAPDPNNPNAGMTLIGAYNNATSTRTVHKFNYGDLCNNNSQQITATVT</sequence>
<dbReference type="AlphaFoldDB" id="A0AAD5DJR5"/>
<gene>
    <name evidence="2" type="ORF">COHA_008747</name>
</gene>
<protein>
    <submittedName>
        <fullName evidence="2">Uncharacterized protein</fullName>
    </submittedName>
</protein>
<keyword evidence="1" id="KW-0732">Signal</keyword>
<feature type="signal peptide" evidence="1">
    <location>
        <begin position="1"/>
        <end position="26"/>
    </location>
</feature>
<comment type="caution">
    <text evidence="2">The sequence shown here is derived from an EMBL/GenBank/DDBJ whole genome shotgun (WGS) entry which is preliminary data.</text>
</comment>
<reference evidence="2" key="1">
    <citation type="submission" date="2020-11" db="EMBL/GenBank/DDBJ databases">
        <title>Chlorella ohadii genome sequencing and assembly.</title>
        <authorList>
            <person name="Murik O."/>
            <person name="Treves H."/>
            <person name="Kedem I."/>
            <person name="Shotland Y."/>
            <person name="Kaplan A."/>
        </authorList>
    </citation>
    <scope>NUCLEOTIDE SEQUENCE</scope>
    <source>
        <strain evidence="2">1</strain>
    </source>
</reference>